<feature type="non-terminal residue" evidence="1">
    <location>
        <position position="1"/>
    </location>
</feature>
<reference evidence="1 2" key="1">
    <citation type="submission" date="2013-09" db="EMBL/GenBank/DDBJ databases">
        <title>Corchorus capsularis genome sequencing.</title>
        <authorList>
            <person name="Alam M."/>
            <person name="Haque M.S."/>
            <person name="Islam M.S."/>
            <person name="Emdad E.M."/>
            <person name="Islam M.M."/>
            <person name="Ahmed B."/>
            <person name="Halim A."/>
            <person name="Hossen Q.M.M."/>
            <person name="Hossain M.Z."/>
            <person name="Ahmed R."/>
            <person name="Khan M.M."/>
            <person name="Islam R."/>
            <person name="Rashid M.M."/>
            <person name="Khan S.A."/>
            <person name="Rahman M.S."/>
            <person name="Alam M."/>
        </authorList>
    </citation>
    <scope>NUCLEOTIDE SEQUENCE [LARGE SCALE GENOMIC DNA]</scope>
    <source>
        <strain evidence="2">cv. CVL-1</strain>
        <tissue evidence="1">Whole seedling</tissue>
    </source>
</reference>
<gene>
    <name evidence="1" type="ORF">CCACVL1_00681</name>
</gene>
<accession>A0A1R3KVJ0</accession>
<dbReference type="Gramene" id="OMP11076">
    <property type="protein sequence ID" value="OMP11076"/>
    <property type="gene ID" value="CCACVL1_00681"/>
</dbReference>
<evidence type="ECO:0000313" key="1">
    <source>
        <dbReference type="EMBL" id="OMP11076.1"/>
    </source>
</evidence>
<proteinExistence type="predicted"/>
<evidence type="ECO:0000313" key="2">
    <source>
        <dbReference type="Proteomes" id="UP000188268"/>
    </source>
</evidence>
<dbReference type="Proteomes" id="UP000188268">
    <property type="component" value="Unassembled WGS sequence"/>
</dbReference>
<name>A0A1R3KVJ0_COCAP</name>
<sequence length="117" mass="13243">GNPIPTRQYHLLKTNIFGFTTTPIHTIHFRDHWLLFKGRVRWLLFAATPISSIFTRRSSISDPPSPFRGFELAPPELRAIQGVANQSWETRTFGTLTPRPTALALVPVGFDDEISLD</sequence>
<protein>
    <submittedName>
        <fullName evidence="1">Uncharacterized protein</fullName>
    </submittedName>
</protein>
<keyword evidence="2" id="KW-1185">Reference proteome</keyword>
<comment type="caution">
    <text evidence="1">The sequence shown here is derived from an EMBL/GenBank/DDBJ whole genome shotgun (WGS) entry which is preliminary data.</text>
</comment>
<dbReference type="AlphaFoldDB" id="A0A1R3KVJ0"/>
<organism evidence="1 2">
    <name type="scientific">Corchorus capsularis</name>
    <name type="common">Jute</name>
    <dbReference type="NCBI Taxonomy" id="210143"/>
    <lineage>
        <taxon>Eukaryota</taxon>
        <taxon>Viridiplantae</taxon>
        <taxon>Streptophyta</taxon>
        <taxon>Embryophyta</taxon>
        <taxon>Tracheophyta</taxon>
        <taxon>Spermatophyta</taxon>
        <taxon>Magnoliopsida</taxon>
        <taxon>eudicotyledons</taxon>
        <taxon>Gunneridae</taxon>
        <taxon>Pentapetalae</taxon>
        <taxon>rosids</taxon>
        <taxon>malvids</taxon>
        <taxon>Malvales</taxon>
        <taxon>Malvaceae</taxon>
        <taxon>Grewioideae</taxon>
        <taxon>Apeibeae</taxon>
        <taxon>Corchorus</taxon>
    </lineage>
</organism>
<dbReference type="EMBL" id="AWWV01001579">
    <property type="protein sequence ID" value="OMP11076.1"/>
    <property type="molecule type" value="Genomic_DNA"/>
</dbReference>